<keyword evidence="10" id="KW-0560">Oxidoreductase</keyword>
<accession>A0ABW8DDJ9</accession>
<evidence type="ECO:0000256" key="8">
    <source>
        <dbReference type="ARBA" id="ARBA00022833"/>
    </source>
</evidence>
<feature type="domain" description="Fatty acid hydroxylase" evidence="15">
    <location>
        <begin position="53"/>
        <end position="191"/>
    </location>
</feature>
<keyword evidence="12 14" id="KW-0472">Membrane</keyword>
<keyword evidence="4 14" id="KW-0812">Transmembrane</keyword>
<evidence type="ECO:0000256" key="1">
    <source>
        <dbReference type="ARBA" id="ARBA00001947"/>
    </source>
</evidence>
<dbReference type="RefSeq" id="WP_400188437.1">
    <property type="nucleotide sequence ID" value="NZ_JBGORX010000007.1"/>
</dbReference>
<comment type="subcellular location">
    <subcellularLocation>
        <location evidence="2">Endoplasmic reticulum membrane</location>
        <topology evidence="2">Multi-pass membrane protein</topology>
    </subcellularLocation>
</comment>
<keyword evidence="7" id="KW-0276">Fatty acid metabolism</keyword>
<comment type="caution">
    <text evidence="16">The sequence shown here is derived from an EMBL/GenBank/DDBJ whole genome shotgun (WGS) entry which is preliminary data.</text>
</comment>
<sequence length="192" mass="23080">MQDYERVRLFKSDILERFSVVHPCVPALLGIPILFYFYIHCMRVNFLSLVFIFIGILVWTLIEYVLHRFIFHLPINTHWAKKISFIIHGIHHRDPNDPLRLVAPPVMSISLGSVFLYLFYTMFSLDSFFSVSFGFILGYLCYDYLHWTLHHSKSKHRYLYYLRRNHALHHYSNSRKRFGVTSPLWDFIFNTL</sequence>
<evidence type="ECO:0000256" key="11">
    <source>
        <dbReference type="ARBA" id="ARBA00023098"/>
    </source>
</evidence>
<keyword evidence="8" id="KW-0862">Zinc</keyword>
<keyword evidence="6" id="KW-0256">Endoplasmic reticulum</keyword>
<dbReference type="PANTHER" id="PTHR12863:SF1">
    <property type="entry name" value="FATTY ACID 2-HYDROXYLASE"/>
    <property type="match status" value="1"/>
</dbReference>
<comment type="cofactor">
    <cofactor evidence="1">
        <name>Zn(2+)</name>
        <dbReference type="ChEBI" id="CHEBI:29105"/>
    </cofactor>
</comment>
<dbReference type="PANTHER" id="PTHR12863">
    <property type="entry name" value="FATTY ACID HYDROXYLASE"/>
    <property type="match status" value="1"/>
</dbReference>
<evidence type="ECO:0000256" key="4">
    <source>
        <dbReference type="ARBA" id="ARBA00022692"/>
    </source>
</evidence>
<reference evidence="16 17" key="1">
    <citation type="submission" date="2024-08" db="EMBL/GenBank/DDBJ databases">
        <title>Draft Genome Sequence of Legionella lytica strain DSB2004, Isolated From a Fire Sprinkler System.</title>
        <authorList>
            <person name="Everhart A.D."/>
            <person name="Kidane D.T."/>
            <person name="Farone A.L."/>
            <person name="Farone M.B."/>
        </authorList>
    </citation>
    <scope>NUCLEOTIDE SEQUENCE [LARGE SCALE GENOMIC DNA]</scope>
    <source>
        <strain evidence="16 17">DSB2004</strain>
    </source>
</reference>
<evidence type="ECO:0000256" key="9">
    <source>
        <dbReference type="ARBA" id="ARBA00022989"/>
    </source>
</evidence>
<dbReference type="EMBL" id="JBGORX010000007">
    <property type="protein sequence ID" value="MFJ1269624.1"/>
    <property type="molecule type" value="Genomic_DNA"/>
</dbReference>
<evidence type="ECO:0000256" key="12">
    <source>
        <dbReference type="ARBA" id="ARBA00023136"/>
    </source>
</evidence>
<dbReference type="Pfam" id="PF04116">
    <property type="entry name" value="FA_hydroxylase"/>
    <property type="match status" value="1"/>
</dbReference>
<protein>
    <submittedName>
        <fullName evidence="16">Sterol desaturase family protein</fullName>
    </submittedName>
</protein>
<dbReference type="InterPro" id="IPR006694">
    <property type="entry name" value="Fatty_acid_hydroxylase"/>
</dbReference>
<evidence type="ECO:0000256" key="10">
    <source>
        <dbReference type="ARBA" id="ARBA00023002"/>
    </source>
</evidence>
<evidence type="ECO:0000256" key="7">
    <source>
        <dbReference type="ARBA" id="ARBA00022832"/>
    </source>
</evidence>
<feature type="transmembrane region" description="Helical" evidence="14">
    <location>
        <begin position="128"/>
        <end position="145"/>
    </location>
</feature>
<dbReference type="InterPro" id="IPR014430">
    <property type="entry name" value="Scs7"/>
</dbReference>
<keyword evidence="3" id="KW-0444">Lipid biosynthesis</keyword>
<evidence type="ECO:0000256" key="6">
    <source>
        <dbReference type="ARBA" id="ARBA00022824"/>
    </source>
</evidence>
<dbReference type="Proteomes" id="UP001615550">
    <property type="component" value="Unassembled WGS sequence"/>
</dbReference>
<keyword evidence="17" id="KW-1185">Reference proteome</keyword>
<keyword evidence="5" id="KW-0479">Metal-binding</keyword>
<evidence type="ECO:0000256" key="14">
    <source>
        <dbReference type="SAM" id="Phobius"/>
    </source>
</evidence>
<organism evidence="16 17">
    <name type="scientific">Legionella lytica</name>
    <dbReference type="NCBI Taxonomy" id="96232"/>
    <lineage>
        <taxon>Bacteria</taxon>
        <taxon>Pseudomonadati</taxon>
        <taxon>Pseudomonadota</taxon>
        <taxon>Gammaproteobacteria</taxon>
        <taxon>Legionellales</taxon>
        <taxon>Legionellaceae</taxon>
        <taxon>Legionella</taxon>
    </lineage>
</organism>
<evidence type="ECO:0000313" key="17">
    <source>
        <dbReference type="Proteomes" id="UP001615550"/>
    </source>
</evidence>
<keyword evidence="13" id="KW-0275">Fatty acid biosynthesis</keyword>
<keyword evidence="9 14" id="KW-1133">Transmembrane helix</keyword>
<evidence type="ECO:0000256" key="2">
    <source>
        <dbReference type="ARBA" id="ARBA00004477"/>
    </source>
</evidence>
<name>A0ABW8DDJ9_9GAMM</name>
<keyword evidence="11" id="KW-0443">Lipid metabolism</keyword>
<proteinExistence type="predicted"/>
<evidence type="ECO:0000259" key="15">
    <source>
        <dbReference type="Pfam" id="PF04116"/>
    </source>
</evidence>
<feature type="transmembrane region" description="Helical" evidence="14">
    <location>
        <begin position="101"/>
        <end position="122"/>
    </location>
</feature>
<feature type="transmembrane region" description="Helical" evidence="14">
    <location>
        <begin position="20"/>
        <end position="39"/>
    </location>
</feature>
<evidence type="ECO:0000256" key="5">
    <source>
        <dbReference type="ARBA" id="ARBA00022723"/>
    </source>
</evidence>
<evidence type="ECO:0000256" key="13">
    <source>
        <dbReference type="ARBA" id="ARBA00023160"/>
    </source>
</evidence>
<feature type="transmembrane region" description="Helical" evidence="14">
    <location>
        <begin position="45"/>
        <end position="66"/>
    </location>
</feature>
<gene>
    <name evidence="16" type="ORF">ACD661_13740</name>
</gene>
<evidence type="ECO:0000313" key="16">
    <source>
        <dbReference type="EMBL" id="MFJ1269624.1"/>
    </source>
</evidence>
<evidence type="ECO:0000256" key="3">
    <source>
        <dbReference type="ARBA" id="ARBA00022516"/>
    </source>
</evidence>